<feature type="region of interest" description="Disordered" evidence="1">
    <location>
        <begin position="70"/>
        <end position="100"/>
    </location>
</feature>
<dbReference type="Proteomes" id="UP001164743">
    <property type="component" value="Chromosome 16A"/>
</dbReference>
<feature type="compositionally biased region" description="Acidic residues" evidence="1">
    <location>
        <begin position="80"/>
        <end position="92"/>
    </location>
</feature>
<keyword evidence="3" id="KW-1185">Reference proteome</keyword>
<accession>A0ABY7D411</accession>
<dbReference type="EMBL" id="CP110436">
    <property type="protein sequence ID" value="WAQ92146.1"/>
    <property type="molecule type" value="Genomic_DNA"/>
</dbReference>
<dbReference type="RefSeq" id="XP_053027701.1">
    <property type="nucleotide sequence ID" value="XM_053164128.1"/>
</dbReference>
<protein>
    <submittedName>
        <fullName evidence="2">Uncharacterized protein</fullName>
    </submittedName>
</protein>
<dbReference type="GeneID" id="77805022"/>
<organism evidence="2 3">
    <name type="scientific">Puccinia triticina</name>
    <dbReference type="NCBI Taxonomy" id="208348"/>
    <lineage>
        <taxon>Eukaryota</taxon>
        <taxon>Fungi</taxon>
        <taxon>Dikarya</taxon>
        <taxon>Basidiomycota</taxon>
        <taxon>Pucciniomycotina</taxon>
        <taxon>Pucciniomycetes</taxon>
        <taxon>Pucciniales</taxon>
        <taxon>Pucciniaceae</taxon>
        <taxon>Puccinia</taxon>
    </lineage>
</organism>
<evidence type="ECO:0000313" key="2">
    <source>
        <dbReference type="EMBL" id="WAQ92146.1"/>
    </source>
</evidence>
<gene>
    <name evidence="2" type="ORF">PtA15_16A52</name>
</gene>
<sequence length="100" mass="11010">MDETIRMALEAQNQALLAQIQAFIQASEARTGLLIAELEGRVNQHITNSISAAETRINTHMATKIRESVCAGGVAQEEHSDSEELEADECDESQPHHKQL</sequence>
<evidence type="ECO:0000313" key="3">
    <source>
        <dbReference type="Proteomes" id="UP001164743"/>
    </source>
</evidence>
<reference evidence="2" key="1">
    <citation type="submission" date="2022-10" db="EMBL/GenBank/DDBJ databases">
        <title>Puccinia triticina Genome sequencing and assembly.</title>
        <authorList>
            <person name="Li C."/>
        </authorList>
    </citation>
    <scope>NUCLEOTIDE SEQUENCE</scope>
    <source>
        <strain evidence="2">Pt15</strain>
    </source>
</reference>
<evidence type="ECO:0000256" key="1">
    <source>
        <dbReference type="SAM" id="MobiDB-lite"/>
    </source>
</evidence>
<name>A0ABY7D411_9BASI</name>
<proteinExistence type="predicted"/>